<feature type="compositionally biased region" description="Basic and acidic residues" evidence="1">
    <location>
        <begin position="14"/>
        <end position="25"/>
    </location>
</feature>
<gene>
    <name evidence="2" type="ORF">NCTC13645_01588</name>
</gene>
<protein>
    <submittedName>
        <fullName evidence="2">Uncharacterized protein</fullName>
    </submittedName>
</protein>
<evidence type="ECO:0000313" key="3">
    <source>
        <dbReference type="Proteomes" id="UP000254621"/>
    </source>
</evidence>
<dbReference type="EMBL" id="UHIV01000004">
    <property type="protein sequence ID" value="SUP59333.1"/>
    <property type="molecule type" value="Genomic_DNA"/>
</dbReference>
<name>A0A380P2A4_WEIVI</name>
<proteinExistence type="predicted"/>
<evidence type="ECO:0000313" key="2">
    <source>
        <dbReference type="EMBL" id="SUP59333.1"/>
    </source>
</evidence>
<dbReference type="Proteomes" id="UP000254621">
    <property type="component" value="Unassembled WGS sequence"/>
</dbReference>
<organism evidence="2 3">
    <name type="scientific">Weissella viridescens</name>
    <name type="common">Lactobacillus viridescens</name>
    <dbReference type="NCBI Taxonomy" id="1629"/>
    <lineage>
        <taxon>Bacteria</taxon>
        <taxon>Bacillati</taxon>
        <taxon>Bacillota</taxon>
        <taxon>Bacilli</taxon>
        <taxon>Lactobacillales</taxon>
        <taxon>Lactobacillaceae</taxon>
        <taxon>Weissella</taxon>
    </lineage>
</organism>
<dbReference type="AlphaFoldDB" id="A0A380P2A4"/>
<feature type="region of interest" description="Disordered" evidence="1">
    <location>
        <begin position="1"/>
        <end position="26"/>
    </location>
</feature>
<evidence type="ECO:0000256" key="1">
    <source>
        <dbReference type="SAM" id="MobiDB-lite"/>
    </source>
</evidence>
<reference evidence="2 3" key="1">
    <citation type="submission" date="2018-06" db="EMBL/GenBank/DDBJ databases">
        <authorList>
            <consortium name="Pathogen Informatics"/>
            <person name="Doyle S."/>
        </authorList>
    </citation>
    <scope>NUCLEOTIDE SEQUENCE [LARGE SCALE GENOMIC DNA]</scope>
    <source>
        <strain evidence="2 3">NCTC13645</strain>
    </source>
</reference>
<accession>A0A380P2A4</accession>
<sequence>MDEDGAKARSTKQKARENRFSELADQRGTLQLDDEVEVSLGQSRLGKK</sequence>